<feature type="region of interest" description="Disordered" evidence="2">
    <location>
        <begin position="53"/>
        <end position="73"/>
    </location>
</feature>
<organism evidence="3 4">
    <name type="scientific">Pseudocohnilembus persalinus</name>
    <name type="common">Ciliate</name>
    <dbReference type="NCBI Taxonomy" id="266149"/>
    <lineage>
        <taxon>Eukaryota</taxon>
        <taxon>Sar</taxon>
        <taxon>Alveolata</taxon>
        <taxon>Ciliophora</taxon>
        <taxon>Intramacronucleata</taxon>
        <taxon>Oligohymenophorea</taxon>
        <taxon>Scuticociliatia</taxon>
        <taxon>Philasterida</taxon>
        <taxon>Pseudocohnilembidae</taxon>
        <taxon>Pseudocohnilembus</taxon>
    </lineage>
</organism>
<feature type="compositionally biased region" description="Acidic residues" evidence="2">
    <location>
        <begin position="511"/>
        <end position="522"/>
    </location>
</feature>
<evidence type="ECO:0000313" key="4">
    <source>
        <dbReference type="Proteomes" id="UP000054937"/>
    </source>
</evidence>
<protein>
    <submittedName>
        <fullName evidence="3">Uncharacterized protein</fullName>
    </submittedName>
</protein>
<name>A0A0V0R7Q3_PSEPJ</name>
<feature type="compositionally biased region" description="Low complexity" evidence="2">
    <location>
        <begin position="789"/>
        <end position="805"/>
    </location>
</feature>
<feature type="compositionally biased region" description="Low complexity" evidence="2">
    <location>
        <begin position="180"/>
        <end position="199"/>
    </location>
</feature>
<proteinExistence type="predicted"/>
<feature type="region of interest" description="Disordered" evidence="2">
    <location>
        <begin position="174"/>
        <end position="199"/>
    </location>
</feature>
<feature type="region of interest" description="Disordered" evidence="2">
    <location>
        <begin position="406"/>
        <end position="433"/>
    </location>
</feature>
<evidence type="ECO:0000256" key="1">
    <source>
        <dbReference type="SAM" id="Coils"/>
    </source>
</evidence>
<keyword evidence="1" id="KW-0175">Coiled coil</keyword>
<dbReference type="EMBL" id="LDAU01000026">
    <property type="protein sequence ID" value="KRX10516.1"/>
    <property type="molecule type" value="Genomic_DNA"/>
</dbReference>
<keyword evidence="4" id="KW-1185">Reference proteome</keyword>
<feature type="compositionally biased region" description="Low complexity" evidence="2">
    <location>
        <begin position="480"/>
        <end position="492"/>
    </location>
</feature>
<reference evidence="3 4" key="1">
    <citation type="journal article" date="2015" name="Sci. Rep.">
        <title>Genome of the facultative scuticociliatosis pathogen Pseudocohnilembus persalinus provides insight into its virulence through horizontal gene transfer.</title>
        <authorList>
            <person name="Xiong J."/>
            <person name="Wang G."/>
            <person name="Cheng J."/>
            <person name="Tian M."/>
            <person name="Pan X."/>
            <person name="Warren A."/>
            <person name="Jiang C."/>
            <person name="Yuan D."/>
            <person name="Miao W."/>
        </authorList>
    </citation>
    <scope>NUCLEOTIDE SEQUENCE [LARGE SCALE GENOMIC DNA]</scope>
    <source>
        <strain evidence="3">36N120E</strain>
    </source>
</reference>
<feature type="coiled-coil region" evidence="1">
    <location>
        <begin position="594"/>
        <end position="671"/>
    </location>
</feature>
<feature type="region of interest" description="Disordered" evidence="2">
    <location>
        <begin position="480"/>
        <end position="531"/>
    </location>
</feature>
<feature type="compositionally biased region" description="Polar residues" evidence="2">
    <location>
        <begin position="810"/>
        <end position="822"/>
    </location>
</feature>
<feature type="region of interest" description="Disordered" evidence="2">
    <location>
        <begin position="14"/>
        <end position="38"/>
    </location>
</feature>
<feature type="compositionally biased region" description="Basic and acidic residues" evidence="2">
    <location>
        <begin position="53"/>
        <end position="69"/>
    </location>
</feature>
<evidence type="ECO:0000256" key="2">
    <source>
        <dbReference type="SAM" id="MobiDB-lite"/>
    </source>
</evidence>
<dbReference type="OMA" id="NSSHHIM"/>
<feature type="compositionally biased region" description="Basic and acidic residues" evidence="2">
    <location>
        <begin position="128"/>
        <end position="139"/>
    </location>
</feature>
<feature type="compositionally biased region" description="Polar residues" evidence="2">
    <location>
        <begin position="779"/>
        <end position="788"/>
    </location>
</feature>
<dbReference type="Proteomes" id="UP000054937">
    <property type="component" value="Unassembled WGS sequence"/>
</dbReference>
<comment type="caution">
    <text evidence="3">The sequence shown here is derived from an EMBL/GenBank/DDBJ whole genome shotgun (WGS) entry which is preliminary data.</text>
</comment>
<feature type="region of interest" description="Disordered" evidence="2">
    <location>
        <begin position="120"/>
        <end position="139"/>
    </location>
</feature>
<accession>A0A0V0R7Q3</accession>
<dbReference type="AlphaFoldDB" id="A0A0V0R7Q3"/>
<evidence type="ECO:0000313" key="3">
    <source>
        <dbReference type="EMBL" id="KRX10516.1"/>
    </source>
</evidence>
<feature type="compositionally biased region" description="Polar residues" evidence="2">
    <location>
        <begin position="493"/>
        <end position="508"/>
    </location>
</feature>
<feature type="region of interest" description="Disordered" evidence="2">
    <location>
        <begin position="779"/>
        <end position="830"/>
    </location>
</feature>
<dbReference type="InParanoid" id="A0A0V0R7Q3"/>
<sequence>MSFNSNAYQIEAEQMQHHQSTPQFFPKQNEGNDKDKLNTISKIYNNQYLTKRSDKRIQRKYPDSLDKRQSPNNKYEQYGLFSQTQYGQINNQGTRNSISNLNTTASQYKFQRMNHANHISNQHLIKNNPKERDNSSQSKIDKVNLINSIYNKDFGKSKQTQKNFTYSRHLIDKKTDSNGNITNFNKNQNSNNINNNQQNQQNGYLKKKYSQQFQPYKSDSDFNKKLGKKMQNHINLNQSKNKNDMTPKNIVNSNKNFASQYSSTTKNIGANLRQNIYFNNNYKSNRGSANNSVNKQKQFVIQQSGQNNESKTNTQKQISEITKNRKQSLFNGEFNDVSQIDQSIQNNQQPEKNLLNLKNKYKKQFQESSIVVNKKQINEHYINSKRNSKIYQQQNSQKFFNNSKRLQNSIQSSRNLDTSNNQEGINQDKNCNSRENTQRNLHENKENIIQKQYTKLQTSHILNSQNEIQKNQRKQSIKNQNLKNLNNSQENIINSNKKQITEKTQQTSQNYEEESFEQEQDEINQKQDENEINQNQKKIIKQNNDEKSTNLLYNEENQLTQEIMNKVSQIQVNRPKTSEGGRRRLKKVKQQQIQQIQENEVKQNEIQLQNLQQKSQIKIQQQQQLQKDFQNQIFDQEQNKNQKIDLQQNKINLQQCQQQQQQQQEEQQEEEIPNCDRNLLANSVNPNKSLKNFKNYKYNQSQDYNKNDWYKNDFYKNKPQKNFFKTTNDFSCNNQQKYNINNNDMFYEDDDGGIEFQIIEEEDVQINQVDPLNLSQLQESNQKQENSFQQTQKQQAQNIKNQQNNRDIHTSTNTRKINQNTIIIRHNKSAYGRKKLEKKQETQQQKDFQGSTLASDFLSLFA</sequence>
<gene>
    <name evidence="3" type="ORF">PPERSA_01528</name>
</gene>